<evidence type="ECO:0000256" key="8">
    <source>
        <dbReference type="SAM" id="Phobius"/>
    </source>
</evidence>
<keyword evidence="7" id="KW-0175">Coiled coil</keyword>
<dbReference type="InterPro" id="IPR050445">
    <property type="entry name" value="Bact_polysacc_biosynth/exp"/>
</dbReference>
<evidence type="ECO:0000313" key="10">
    <source>
        <dbReference type="EMBL" id="MBO8223297.1"/>
    </source>
</evidence>
<gene>
    <name evidence="10" type="ORF">HA142_07195</name>
</gene>
<keyword evidence="3" id="KW-1003">Cell membrane</keyword>
<accession>A0A8I1X1M8</accession>
<dbReference type="PANTHER" id="PTHR32309">
    <property type="entry name" value="TYROSINE-PROTEIN KINASE"/>
    <property type="match status" value="1"/>
</dbReference>
<evidence type="ECO:0000256" key="4">
    <source>
        <dbReference type="ARBA" id="ARBA00022692"/>
    </source>
</evidence>
<dbReference type="Pfam" id="PF02706">
    <property type="entry name" value="Wzz"/>
    <property type="match status" value="1"/>
</dbReference>
<dbReference type="GO" id="GO:0004713">
    <property type="term" value="F:protein tyrosine kinase activity"/>
    <property type="evidence" value="ECO:0007669"/>
    <property type="project" value="TreeGrafter"/>
</dbReference>
<evidence type="ECO:0000256" key="2">
    <source>
        <dbReference type="ARBA" id="ARBA00006683"/>
    </source>
</evidence>
<evidence type="ECO:0000256" key="1">
    <source>
        <dbReference type="ARBA" id="ARBA00004651"/>
    </source>
</evidence>
<dbReference type="PANTHER" id="PTHR32309:SF13">
    <property type="entry name" value="FERRIC ENTEROBACTIN TRANSPORT PROTEIN FEPE"/>
    <property type="match status" value="1"/>
</dbReference>
<feature type="domain" description="Polysaccharide chain length determinant N-terminal" evidence="9">
    <location>
        <begin position="18"/>
        <end position="106"/>
    </location>
</feature>
<sequence length="574" mass="65952">MEKIFNSKNSPNRKDFENEIDLREIILLVLRNKLLIVAFASISFILAFLYSLSLKKVWEGQFQIVLDSEEPSKINSLSPNLTNIIGIQKNNNLSTQVGVLESPSILMPIYEFANKEKIKNLNKKQTFKNWKSNLDIKLKEGTSILNIVYRDTNKEIILPTLKKMSSIYQDYSGSQKQRGENLTEKYLINQINLFREKSAESLKKVQNYAIEQDMNYFPNNSLNSTEASLKEESDIPPQILKSIVSIENIRVSAANDIRNINLQIKKINELDPKDYESLQYFGSSIPALNIEGLPQKLKKIEGKLVDLRTQFTENDPSIIRLLEQRKLTIELLKSRAIKYLKIAKLESEAEMEAAMRPKGVLLKYRELKREAARDEKTLLTLENDLRLLKLEQAKLQDPWQLITKPTLLKNPVAPSRLKIGLFGLIAGGFLGLLGSIYKEKKSDKFFTINQIENLLSLTLIEKINKNDNFINSKQVNFLKEFLLNQKATNIAFITLDQINKSYLESLIDYFMLDANLNKKINLISSQENLSDFKNTEFSILFASLNSSSYSEIKSLKTRLNLLNIYFKGLVLLDK</sequence>
<comment type="caution">
    <text evidence="10">The sequence shown here is derived from an EMBL/GenBank/DDBJ whole genome shotgun (WGS) entry which is preliminary data.</text>
</comment>
<evidence type="ECO:0000256" key="6">
    <source>
        <dbReference type="ARBA" id="ARBA00023136"/>
    </source>
</evidence>
<protein>
    <recommendedName>
        <fullName evidence="9">Polysaccharide chain length determinant N-terminal domain-containing protein</fullName>
    </recommendedName>
</protein>
<dbReference type="RefSeq" id="WP_100883942.1">
    <property type="nucleotide sequence ID" value="NZ_JAAORC010000002.1"/>
</dbReference>
<evidence type="ECO:0000256" key="5">
    <source>
        <dbReference type="ARBA" id="ARBA00022989"/>
    </source>
</evidence>
<name>A0A8I1X1M8_PROMR</name>
<feature type="transmembrane region" description="Helical" evidence="8">
    <location>
        <begin position="34"/>
        <end position="52"/>
    </location>
</feature>
<evidence type="ECO:0000259" key="9">
    <source>
        <dbReference type="Pfam" id="PF02706"/>
    </source>
</evidence>
<organism evidence="10 11">
    <name type="scientific">Prochlorococcus marinus str. XMU1401</name>
    <dbReference type="NCBI Taxonomy" id="2052594"/>
    <lineage>
        <taxon>Bacteria</taxon>
        <taxon>Bacillati</taxon>
        <taxon>Cyanobacteriota</taxon>
        <taxon>Cyanophyceae</taxon>
        <taxon>Synechococcales</taxon>
        <taxon>Prochlorococcaceae</taxon>
        <taxon>Prochlorococcus</taxon>
    </lineage>
</organism>
<reference evidence="10" key="1">
    <citation type="submission" date="2020-03" db="EMBL/GenBank/DDBJ databases">
        <title>Genome differentiation and subclade ecological adaptation of Prochlorococcus HLII clade in the global ocean.</title>
        <authorList>
            <person name="Yan W."/>
            <person name="Fen X."/>
            <person name="Zhang W."/>
        </authorList>
    </citation>
    <scope>NUCLEOTIDE SEQUENCE</scope>
    <source>
        <strain evidence="10">XMU1401</strain>
    </source>
</reference>
<proteinExistence type="inferred from homology"/>
<evidence type="ECO:0000313" key="11">
    <source>
        <dbReference type="Proteomes" id="UP000666562"/>
    </source>
</evidence>
<keyword evidence="4 8" id="KW-0812">Transmembrane</keyword>
<dbReference type="Proteomes" id="UP000666562">
    <property type="component" value="Unassembled WGS sequence"/>
</dbReference>
<keyword evidence="5 8" id="KW-1133">Transmembrane helix</keyword>
<feature type="transmembrane region" description="Helical" evidence="8">
    <location>
        <begin position="419"/>
        <end position="437"/>
    </location>
</feature>
<evidence type="ECO:0000256" key="3">
    <source>
        <dbReference type="ARBA" id="ARBA00022475"/>
    </source>
</evidence>
<comment type="subcellular location">
    <subcellularLocation>
        <location evidence="1">Cell membrane</location>
        <topology evidence="1">Multi-pass membrane protein</topology>
    </subcellularLocation>
</comment>
<dbReference type="InterPro" id="IPR003856">
    <property type="entry name" value="LPS_length_determ_N"/>
</dbReference>
<dbReference type="EMBL" id="JAAORC010000002">
    <property type="protein sequence ID" value="MBO8223297.1"/>
    <property type="molecule type" value="Genomic_DNA"/>
</dbReference>
<evidence type="ECO:0000256" key="7">
    <source>
        <dbReference type="SAM" id="Coils"/>
    </source>
</evidence>
<feature type="coiled-coil region" evidence="7">
    <location>
        <begin position="364"/>
        <end position="391"/>
    </location>
</feature>
<dbReference type="AlphaFoldDB" id="A0A8I1X1M8"/>
<dbReference type="GO" id="GO:0005886">
    <property type="term" value="C:plasma membrane"/>
    <property type="evidence" value="ECO:0007669"/>
    <property type="project" value="UniProtKB-SubCell"/>
</dbReference>
<keyword evidence="6 8" id="KW-0472">Membrane</keyword>
<comment type="similarity">
    <text evidence="2">Belongs to the CpsC/CapA family.</text>
</comment>